<feature type="compositionally biased region" description="Basic and acidic residues" evidence="1">
    <location>
        <begin position="287"/>
        <end position="296"/>
    </location>
</feature>
<sequence length="489" mass="55610">MKNSFLFLLQIFILTNILTEILCGDKSRPSTEINANLGTRKKPETITATKNANLGTGKMHETDGTSKMPKHGKPVSNRMAAKSTTIKNNNEAAGPSQQSKQPAANITPQQKGPMQNSKKQPPNELFGKKQRSTPEEIKAGKQPAMELMPCYRGIGKKTMPTIAQRNATMLKRGDSLTRSADFEDPILANVKQSQMLIRQKSKGTMDLEMDEFLKLHKQIQGPRQKLVRMEREKMIKEATEKAKVDRRNRMLEREKMWSMKKAGVAAHQPASPAIRGRTQQQQQQKLQPDKKPEKMLKQQNKTQNFSAPSTSKQIVNRRLLIGPNKPRTGNKIGTTKHGIHSAEIMTSSSESNVPKSENLGSSEMETAEEAAQTYLNNLRVDLNKIPSMKIPFLEPIIEKYVDEYKKSRQLFAECMQKILRKSKNPNQTVKIIEFKKTIEKEMNDLLKHTDLPPDQLIDLLNTREWLLSMKKDIEYMERILTGRENNDNI</sequence>
<accession>Q8ITI7</accession>
<feature type="signal peptide" evidence="2">
    <location>
        <begin position="1"/>
        <end position="23"/>
    </location>
</feature>
<feature type="region of interest" description="Disordered" evidence="1">
    <location>
        <begin position="262"/>
        <end position="310"/>
    </location>
</feature>
<evidence type="ECO:0000256" key="2">
    <source>
        <dbReference type="SAM" id="SignalP"/>
    </source>
</evidence>
<feature type="compositionally biased region" description="Polar residues" evidence="1">
    <location>
        <begin position="89"/>
        <end position="120"/>
    </location>
</feature>
<reference evidence="4" key="2">
    <citation type="journal article" date="2020" name="Mol. Plant Pathol.">
        <title>Screening soybean cyst nematode effectors for their ability to suppress plant immunity.</title>
        <authorList>
            <person name="Pogorelko G."/>
            <person name="Wang J."/>
            <person name="Juvale P.S."/>
            <person name="Mitchum M.G."/>
            <person name="Baum T.J."/>
        </authorList>
    </citation>
    <scope>NUCLEOTIDE SEQUENCE</scope>
</reference>
<organism evidence="3">
    <name type="scientific">Heterodera glycines</name>
    <name type="common">Soybean cyst nematode worm</name>
    <dbReference type="NCBI Taxonomy" id="51029"/>
    <lineage>
        <taxon>Eukaryota</taxon>
        <taxon>Metazoa</taxon>
        <taxon>Ecdysozoa</taxon>
        <taxon>Nematoda</taxon>
        <taxon>Chromadorea</taxon>
        <taxon>Rhabditida</taxon>
        <taxon>Tylenchina</taxon>
        <taxon>Tylenchomorpha</taxon>
        <taxon>Tylenchoidea</taxon>
        <taxon>Heteroderidae</taxon>
        <taxon>Heteroderinae</taxon>
        <taxon>Heterodera</taxon>
    </lineage>
</organism>
<evidence type="ECO:0000256" key="1">
    <source>
        <dbReference type="SAM" id="MobiDB-lite"/>
    </source>
</evidence>
<proteinExistence type="evidence at transcript level"/>
<reference evidence="3" key="1">
    <citation type="journal article" date="2003" name="Mol. Plant Microbe Interact.">
        <title>The parasitome of the phytonematode Heterodera glycines.</title>
        <authorList>
            <person name="Gao B."/>
            <person name="Allen R."/>
            <person name="Maier T."/>
            <person name="Davis E.L."/>
            <person name="Baum T.J."/>
            <person name="Hussey R.S."/>
        </authorList>
    </citation>
    <scope>NUCLEOTIDE SEQUENCE</scope>
</reference>
<protein>
    <submittedName>
        <fullName evidence="3">Secretory protein 5D06</fullName>
    </submittedName>
</protein>
<feature type="compositionally biased region" description="Polar residues" evidence="1">
    <location>
        <begin position="297"/>
        <end position="310"/>
    </location>
</feature>
<feature type="region of interest" description="Disordered" evidence="1">
    <location>
        <begin position="89"/>
        <end position="138"/>
    </location>
</feature>
<dbReference type="EMBL" id="AF469062">
    <property type="protein sequence ID" value="AAN32891.1"/>
    <property type="molecule type" value="mRNA"/>
</dbReference>
<evidence type="ECO:0000313" key="4">
    <source>
        <dbReference type="EMBL" id="QLK97567.1"/>
    </source>
</evidence>
<feature type="region of interest" description="Disordered" evidence="1">
    <location>
        <begin position="27"/>
        <end position="77"/>
    </location>
</feature>
<dbReference type="EMBL" id="MT125644">
    <property type="protein sequence ID" value="QLK97567.1"/>
    <property type="molecule type" value="mRNA"/>
</dbReference>
<keyword evidence="2" id="KW-0732">Signal</keyword>
<name>Q8ITI7_HETGL</name>
<dbReference type="AlphaFoldDB" id="Q8ITI7"/>
<evidence type="ECO:0000313" key="3">
    <source>
        <dbReference type="EMBL" id="AAN32891.1"/>
    </source>
</evidence>
<feature type="chain" id="PRO_5033705741" evidence="2">
    <location>
        <begin position="24"/>
        <end position="489"/>
    </location>
</feature>